<proteinExistence type="predicted"/>
<name>N6XAT9_9ACTO</name>
<gene>
    <name evidence="1" type="ORF">HMPREF9004_0822</name>
</gene>
<keyword evidence="2" id="KW-1185">Reference proteome</keyword>
<evidence type="ECO:0000313" key="2">
    <source>
        <dbReference type="Proteomes" id="UP000013015"/>
    </source>
</evidence>
<dbReference type="AlphaFoldDB" id="N6XAT9"/>
<dbReference type="STRING" id="888050.HMPREF9004_0822"/>
<evidence type="ECO:0000313" key="1">
    <source>
        <dbReference type="EMBL" id="ENO18253.1"/>
    </source>
</evidence>
<comment type="caution">
    <text evidence="1">The sequence shown here is derived from an EMBL/GenBank/DDBJ whole genome shotgun (WGS) entry which is preliminary data.</text>
</comment>
<protein>
    <submittedName>
        <fullName evidence="1">Uncharacterized protein</fullName>
    </submittedName>
</protein>
<reference evidence="1 2" key="1">
    <citation type="submission" date="2013-03" db="EMBL/GenBank/DDBJ databases">
        <title>Reference genome for the Human Microbiome Project.</title>
        <authorList>
            <person name="Aqrawi P."/>
            <person name="Ayvaz T."/>
            <person name="Bess C."/>
            <person name="Blankenburg K."/>
            <person name="Coyle M."/>
            <person name="Deng J."/>
            <person name="Forbes L."/>
            <person name="Fowler G."/>
            <person name="Francisco L."/>
            <person name="Fu Q."/>
            <person name="Gibbs R."/>
            <person name="Gross S."/>
            <person name="Gubbala S."/>
            <person name="Hale W."/>
            <person name="Hemphill L."/>
            <person name="Highlander S."/>
            <person name="Hirani K."/>
            <person name="Jackson L."/>
            <person name="Jakkamsetti A."/>
            <person name="Javaid M."/>
            <person name="Jayaseelan J.C."/>
            <person name="Jiang H."/>
            <person name="Joshi V."/>
            <person name="Korchina V."/>
            <person name="Kovar C."/>
            <person name="Lara F."/>
            <person name="Lee S."/>
            <person name="Liu Y."/>
            <person name="Mata R."/>
            <person name="Mathew T."/>
            <person name="Munidasa M."/>
            <person name="Muzny D."/>
            <person name="Nazareth L."/>
            <person name="Ngo R."/>
            <person name="Nguyen L."/>
            <person name="Nguyen N."/>
            <person name="Okwuonu G."/>
            <person name="Ongeri F."/>
            <person name="Palculict T."/>
            <person name="Patil S."/>
            <person name="Petrosino J."/>
            <person name="Pham C."/>
            <person name="Pham P."/>
            <person name="Pu L.-L."/>
            <person name="Qin X."/>
            <person name="Qu J."/>
            <person name="Reid J."/>
            <person name="Ross M."/>
            <person name="Ruth R."/>
            <person name="Saada N."/>
            <person name="San Lucas F."/>
            <person name="Santibanez J."/>
            <person name="Shang Y."/>
            <person name="Simmons D."/>
            <person name="Song X.-Z."/>
            <person name="Tang L.-Y."/>
            <person name="Thornton R."/>
            <person name="Warren J."/>
            <person name="Weissenberger G."/>
            <person name="Wilczek-Boney K."/>
            <person name="Worley K."/>
            <person name="Youmans B."/>
            <person name="Zhang J."/>
            <person name="Zhang L."/>
            <person name="Zhao Z."/>
            <person name="Zhou C."/>
            <person name="Zhu D."/>
            <person name="Zhu Y."/>
        </authorList>
    </citation>
    <scope>NUCLEOTIDE SEQUENCE [LARGE SCALE GENOMIC DNA]</scope>
    <source>
        <strain evidence="1 2">F0333</strain>
    </source>
</reference>
<accession>N6XAT9</accession>
<dbReference type="Proteomes" id="UP000013015">
    <property type="component" value="Unassembled WGS sequence"/>
</dbReference>
<organism evidence="1 2">
    <name type="scientific">Schaalia cardiffensis F0333</name>
    <dbReference type="NCBI Taxonomy" id="888050"/>
    <lineage>
        <taxon>Bacteria</taxon>
        <taxon>Bacillati</taxon>
        <taxon>Actinomycetota</taxon>
        <taxon>Actinomycetes</taxon>
        <taxon>Actinomycetales</taxon>
        <taxon>Actinomycetaceae</taxon>
        <taxon>Schaalia</taxon>
    </lineage>
</organism>
<dbReference type="HOGENOM" id="CLU_2613996_0_0_11"/>
<dbReference type="EMBL" id="AQHZ01000015">
    <property type="protein sequence ID" value="ENO18253.1"/>
    <property type="molecule type" value="Genomic_DNA"/>
</dbReference>
<sequence length="78" mass="8480">MKDFRSAGVHALKGRGGDEGPFTWASMRVEALCDREARQPGPHQLSATMKHLSARSTQALFRVADMSVEELGEHGAEA</sequence>